<proteinExistence type="predicted"/>
<reference evidence="1" key="2">
    <citation type="journal article" date="2022" name="Microb. Genom.">
        <title>A chromosome-scale genome assembly of the tomato pathogen Cladosporium fulvum reveals a compartmentalized genome architecture and the presence of a dispensable chromosome.</title>
        <authorList>
            <person name="Zaccaron A.Z."/>
            <person name="Chen L.H."/>
            <person name="Samaras A."/>
            <person name="Stergiopoulos I."/>
        </authorList>
    </citation>
    <scope>NUCLEOTIDE SEQUENCE</scope>
    <source>
        <strain evidence="1">Race5_Kim</strain>
    </source>
</reference>
<evidence type="ECO:0000313" key="2">
    <source>
        <dbReference type="Proteomes" id="UP000756132"/>
    </source>
</evidence>
<reference evidence="1" key="1">
    <citation type="submission" date="2021-12" db="EMBL/GenBank/DDBJ databases">
        <authorList>
            <person name="Zaccaron A."/>
            <person name="Stergiopoulos I."/>
        </authorList>
    </citation>
    <scope>NUCLEOTIDE SEQUENCE</scope>
    <source>
        <strain evidence="1">Race5_Kim</strain>
    </source>
</reference>
<dbReference type="Proteomes" id="UP000756132">
    <property type="component" value="Chromosome 2"/>
</dbReference>
<sequence>MRTGIQASDFQDAAGMERLSEGVLRFQRFPVAKARVVAYNAPTQYGSEKFERGSAPAGMLNVWSKQVEAKLLETWKGEDEEGEMDEEMDVDEW</sequence>
<dbReference type="GeneID" id="71982656"/>
<accession>A0A9Q8P5F1</accession>
<keyword evidence="2" id="KW-1185">Reference proteome</keyword>
<organism evidence="1 2">
    <name type="scientific">Passalora fulva</name>
    <name type="common">Tomato leaf mold</name>
    <name type="synonym">Cladosporium fulvum</name>
    <dbReference type="NCBI Taxonomy" id="5499"/>
    <lineage>
        <taxon>Eukaryota</taxon>
        <taxon>Fungi</taxon>
        <taxon>Dikarya</taxon>
        <taxon>Ascomycota</taxon>
        <taxon>Pezizomycotina</taxon>
        <taxon>Dothideomycetes</taxon>
        <taxon>Dothideomycetidae</taxon>
        <taxon>Mycosphaerellales</taxon>
        <taxon>Mycosphaerellaceae</taxon>
        <taxon>Fulvia</taxon>
    </lineage>
</organism>
<dbReference type="AlphaFoldDB" id="A0A9Q8P5F1"/>
<dbReference type="KEGG" id="ffu:CLAFUR5_02778"/>
<gene>
    <name evidence="1" type="ORF">CLAFUR5_02778</name>
</gene>
<protein>
    <submittedName>
        <fullName evidence="1">Uncharacterized protein</fullName>
    </submittedName>
</protein>
<dbReference type="RefSeq" id="XP_047758197.1">
    <property type="nucleotide sequence ID" value="XM_047901926.1"/>
</dbReference>
<name>A0A9Q8P5F1_PASFU</name>
<evidence type="ECO:0000313" key="1">
    <source>
        <dbReference type="EMBL" id="UJO13831.1"/>
    </source>
</evidence>
<dbReference type="EMBL" id="CP090164">
    <property type="protein sequence ID" value="UJO13831.1"/>
    <property type="molecule type" value="Genomic_DNA"/>
</dbReference>